<proteinExistence type="predicted"/>
<protein>
    <submittedName>
        <fullName evidence="2">Hypp5794 protein</fullName>
    </submittedName>
</protein>
<dbReference type="OrthoDB" id="10045402at2759"/>
<organism evidence="2 3">
    <name type="scientific">Branchiostoma lanceolatum</name>
    <name type="common">Common lancelet</name>
    <name type="synonym">Amphioxus lanceolatum</name>
    <dbReference type="NCBI Taxonomy" id="7740"/>
    <lineage>
        <taxon>Eukaryota</taxon>
        <taxon>Metazoa</taxon>
        <taxon>Chordata</taxon>
        <taxon>Cephalochordata</taxon>
        <taxon>Leptocardii</taxon>
        <taxon>Amphioxiformes</taxon>
        <taxon>Branchiostomatidae</taxon>
        <taxon>Branchiostoma</taxon>
    </lineage>
</organism>
<dbReference type="Proteomes" id="UP000838412">
    <property type="component" value="Chromosome 11"/>
</dbReference>
<evidence type="ECO:0000313" key="2">
    <source>
        <dbReference type="EMBL" id="CAH1239290.1"/>
    </source>
</evidence>
<accession>A0A8J9VK36</accession>
<sequence length="194" mass="20653">MAHLALWVLCAVISFPGQCLGAANPPAGDCCHFKLGGKSRVHFYVCCNNCDANGNNPGVCNGVTYDGASKEPYCGDCGKDLGTAKFKSDPFDCGGCDGQTAVKAVCDKKYGWVFAGLCWVWSACFELRCQNRFPAVNGSSYDSGTFCGDGKCDPGETHYSCPFDCCPSYNPDECKHHCNKCTSLCCSEPGCCKG</sequence>
<dbReference type="AlphaFoldDB" id="A0A8J9VK36"/>
<evidence type="ECO:0000313" key="3">
    <source>
        <dbReference type="Proteomes" id="UP000838412"/>
    </source>
</evidence>
<gene>
    <name evidence="2" type="primary">Hypp5794</name>
    <name evidence="2" type="ORF">BLAG_LOCUS3638</name>
</gene>
<reference evidence="2" key="1">
    <citation type="submission" date="2022-01" db="EMBL/GenBank/DDBJ databases">
        <authorList>
            <person name="Braso-Vives M."/>
        </authorList>
    </citation>
    <scope>NUCLEOTIDE SEQUENCE</scope>
</reference>
<keyword evidence="1" id="KW-0732">Signal</keyword>
<keyword evidence="3" id="KW-1185">Reference proteome</keyword>
<feature type="signal peptide" evidence="1">
    <location>
        <begin position="1"/>
        <end position="21"/>
    </location>
</feature>
<name>A0A8J9VK36_BRALA</name>
<dbReference type="EMBL" id="OV696696">
    <property type="protein sequence ID" value="CAH1239290.1"/>
    <property type="molecule type" value="Genomic_DNA"/>
</dbReference>
<feature type="chain" id="PRO_5035480142" evidence="1">
    <location>
        <begin position="22"/>
        <end position="194"/>
    </location>
</feature>
<evidence type="ECO:0000256" key="1">
    <source>
        <dbReference type="SAM" id="SignalP"/>
    </source>
</evidence>